<evidence type="ECO:0000256" key="4">
    <source>
        <dbReference type="PROSITE-ProRule" id="PRU00335"/>
    </source>
</evidence>
<feature type="DNA-binding region" description="H-T-H motif" evidence="4">
    <location>
        <begin position="29"/>
        <end position="48"/>
    </location>
</feature>
<dbReference type="PROSITE" id="PS50977">
    <property type="entry name" value="HTH_TETR_2"/>
    <property type="match status" value="1"/>
</dbReference>
<keyword evidence="2 4" id="KW-0238">DNA-binding</keyword>
<keyword evidence="7" id="KW-1185">Reference proteome</keyword>
<dbReference type="RefSeq" id="WP_184992060.1">
    <property type="nucleotide sequence ID" value="NZ_BOMK01000001.1"/>
</dbReference>
<gene>
    <name evidence="6" type="ORF">BJ971_002129</name>
</gene>
<dbReference type="AlphaFoldDB" id="A0A7W7MNZ1"/>
<dbReference type="SUPFAM" id="SSF48498">
    <property type="entry name" value="Tetracyclin repressor-like, C-terminal domain"/>
    <property type="match status" value="1"/>
</dbReference>
<protein>
    <submittedName>
        <fullName evidence="6">AcrR family transcriptional regulator</fullName>
    </submittedName>
</protein>
<dbReference type="Gene3D" id="1.10.357.10">
    <property type="entry name" value="Tetracycline Repressor, domain 2"/>
    <property type="match status" value="1"/>
</dbReference>
<reference evidence="6 7" key="1">
    <citation type="submission" date="2020-08" db="EMBL/GenBank/DDBJ databases">
        <title>Sequencing the genomes of 1000 actinobacteria strains.</title>
        <authorList>
            <person name="Klenk H.-P."/>
        </authorList>
    </citation>
    <scope>NUCLEOTIDE SEQUENCE [LARGE SCALE GENOMIC DNA]</scope>
    <source>
        <strain evidence="6 7">DSM 43149</strain>
    </source>
</reference>
<evidence type="ECO:0000256" key="2">
    <source>
        <dbReference type="ARBA" id="ARBA00023125"/>
    </source>
</evidence>
<dbReference type="PANTHER" id="PTHR47506">
    <property type="entry name" value="TRANSCRIPTIONAL REGULATORY PROTEIN"/>
    <property type="match status" value="1"/>
</dbReference>
<evidence type="ECO:0000256" key="3">
    <source>
        <dbReference type="ARBA" id="ARBA00023163"/>
    </source>
</evidence>
<evidence type="ECO:0000256" key="1">
    <source>
        <dbReference type="ARBA" id="ARBA00023015"/>
    </source>
</evidence>
<evidence type="ECO:0000313" key="6">
    <source>
        <dbReference type="EMBL" id="MBB4761573.1"/>
    </source>
</evidence>
<evidence type="ECO:0000259" key="5">
    <source>
        <dbReference type="PROSITE" id="PS50977"/>
    </source>
</evidence>
<dbReference type="InterPro" id="IPR009057">
    <property type="entry name" value="Homeodomain-like_sf"/>
</dbReference>
<keyword evidence="3" id="KW-0804">Transcription</keyword>
<proteinExistence type="predicted"/>
<name>A0A7W7MNZ1_9ACTN</name>
<feature type="domain" description="HTH tetR-type" evidence="5">
    <location>
        <begin position="6"/>
        <end position="66"/>
    </location>
</feature>
<accession>A0A7W7MNZ1</accession>
<keyword evidence="1" id="KW-0805">Transcription regulation</keyword>
<dbReference type="Proteomes" id="UP000578112">
    <property type="component" value="Unassembled WGS sequence"/>
</dbReference>
<organism evidence="6 7">
    <name type="scientific">Actinoplanes digitatis</name>
    <dbReference type="NCBI Taxonomy" id="1868"/>
    <lineage>
        <taxon>Bacteria</taxon>
        <taxon>Bacillati</taxon>
        <taxon>Actinomycetota</taxon>
        <taxon>Actinomycetes</taxon>
        <taxon>Micromonosporales</taxon>
        <taxon>Micromonosporaceae</taxon>
        <taxon>Actinoplanes</taxon>
    </lineage>
</organism>
<dbReference type="GO" id="GO:0003677">
    <property type="term" value="F:DNA binding"/>
    <property type="evidence" value="ECO:0007669"/>
    <property type="project" value="UniProtKB-UniRule"/>
</dbReference>
<dbReference type="PRINTS" id="PR00455">
    <property type="entry name" value="HTHTETR"/>
</dbReference>
<comment type="caution">
    <text evidence="6">The sequence shown here is derived from an EMBL/GenBank/DDBJ whole genome shotgun (WGS) entry which is preliminary data.</text>
</comment>
<evidence type="ECO:0000313" key="7">
    <source>
        <dbReference type="Proteomes" id="UP000578112"/>
    </source>
</evidence>
<dbReference type="Pfam" id="PF00440">
    <property type="entry name" value="TetR_N"/>
    <property type="match status" value="1"/>
</dbReference>
<dbReference type="PANTHER" id="PTHR47506:SF1">
    <property type="entry name" value="HTH-TYPE TRANSCRIPTIONAL REGULATOR YJDC"/>
    <property type="match status" value="1"/>
</dbReference>
<dbReference type="InterPro" id="IPR036271">
    <property type="entry name" value="Tet_transcr_reg_TetR-rel_C_sf"/>
</dbReference>
<dbReference type="InterPro" id="IPR001647">
    <property type="entry name" value="HTH_TetR"/>
</dbReference>
<dbReference type="SUPFAM" id="SSF46689">
    <property type="entry name" value="Homeodomain-like"/>
    <property type="match status" value="1"/>
</dbReference>
<dbReference type="EMBL" id="JACHNH010000001">
    <property type="protein sequence ID" value="MBB4761573.1"/>
    <property type="molecule type" value="Genomic_DNA"/>
</dbReference>
<sequence>MTERATAKRERLVASAAELLHRNGVGATSLADIAQLADVPLGNVYYYYRTKDDLVRAVLAAQTEQVAAMVDGFAGLPGPAERLKALASRWDLMRDVVARYGCPFGTLTTELNRRDDGLDRDAAMPMRGILDWAVSQFQELGCAEPRDLAVALLSAIQGSALLAATLRDPELLSAQVHRLHDWIDTLIPV</sequence>